<accession>A0A0D2LMK4</accession>
<dbReference type="Proteomes" id="UP000054270">
    <property type="component" value="Unassembled WGS sequence"/>
</dbReference>
<reference evidence="2" key="1">
    <citation type="submission" date="2014-04" db="EMBL/GenBank/DDBJ databases">
        <title>Evolutionary Origins and Diversification of the Mycorrhizal Mutualists.</title>
        <authorList>
            <consortium name="DOE Joint Genome Institute"/>
            <consortium name="Mycorrhizal Genomics Consortium"/>
            <person name="Kohler A."/>
            <person name="Kuo A."/>
            <person name="Nagy L.G."/>
            <person name="Floudas D."/>
            <person name="Copeland A."/>
            <person name="Barry K.W."/>
            <person name="Cichocki N."/>
            <person name="Veneault-Fourrey C."/>
            <person name="LaButti K."/>
            <person name="Lindquist E.A."/>
            <person name="Lipzen A."/>
            <person name="Lundell T."/>
            <person name="Morin E."/>
            <person name="Murat C."/>
            <person name="Riley R."/>
            <person name="Ohm R."/>
            <person name="Sun H."/>
            <person name="Tunlid A."/>
            <person name="Henrissat B."/>
            <person name="Grigoriev I.V."/>
            <person name="Hibbett D.S."/>
            <person name="Martin F."/>
        </authorList>
    </citation>
    <scope>NUCLEOTIDE SEQUENCE [LARGE SCALE GENOMIC DNA]</scope>
    <source>
        <strain evidence="2">FD-334 SS-4</strain>
    </source>
</reference>
<organism evidence="1 2">
    <name type="scientific">Hypholoma sublateritium (strain FD-334 SS-4)</name>
    <dbReference type="NCBI Taxonomy" id="945553"/>
    <lineage>
        <taxon>Eukaryota</taxon>
        <taxon>Fungi</taxon>
        <taxon>Dikarya</taxon>
        <taxon>Basidiomycota</taxon>
        <taxon>Agaricomycotina</taxon>
        <taxon>Agaricomycetes</taxon>
        <taxon>Agaricomycetidae</taxon>
        <taxon>Agaricales</taxon>
        <taxon>Agaricineae</taxon>
        <taxon>Strophariaceae</taxon>
        <taxon>Hypholoma</taxon>
    </lineage>
</organism>
<evidence type="ECO:0000313" key="1">
    <source>
        <dbReference type="EMBL" id="KJA29227.1"/>
    </source>
</evidence>
<dbReference type="OrthoDB" id="2497682at2759"/>
<dbReference type="EMBL" id="KN817519">
    <property type="protein sequence ID" value="KJA29227.1"/>
    <property type="molecule type" value="Genomic_DNA"/>
</dbReference>
<name>A0A0D2LMK4_HYPSF</name>
<proteinExistence type="predicted"/>
<protein>
    <submittedName>
        <fullName evidence="1">Uncharacterized protein</fullName>
    </submittedName>
</protein>
<sequence length="209" mass="21990">MAADYSLGLVTANRTVPGSLPSARLSAPTGLVSSSRPANQIRYSESGSLDDLLDSYNAASAKGDILSGLAEQSGDLDDGDFQQQYASALSDYSDNVSGFHTTLAKTLSDKGLANYDRTNSIETILKDFFNLNKGIFNSINVYLPTIPVIGPIVGPLFYNIKCLLDGILNEVEDSTDGAINALQPLLAAILDGMVSKTCKSGAELAGLCI</sequence>
<keyword evidence="2" id="KW-1185">Reference proteome</keyword>
<gene>
    <name evidence="1" type="ORF">HYPSUDRAFT_50705</name>
</gene>
<dbReference type="AlphaFoldDB" id="A0A0D2LMK4"/>
<evidence type="ECO:0000313" key="2">
    <source>
        <dbReference type="Proteomes" id="UP000054270"/>
    </source>
</evidence>